<dbReference type="EMBL" id="KC185403">
    <property type="protein sequence ID" value="AGC52862.1"/>
    <property type="molecule type" value="Genomic_DNA"/>
</dbReference>
<keyword evidence="10" id="KW-0249">Electron transport</keyword>
<feature type="transmembrane region" description="Helical" evidence="18">
    <location>
        <begin position="289"/>
        <end position="309"/>
    </location>
</feature>
<evidence type="ECO:0000256" key="18">
    <source>
        <dbReference type="SAM" id="Phobius"/>
    </source>
</evidence>
<keyword evidence="9" id="KW-1278">Translocase</keyword>
<keyword evidence="7 18" id="KW-0812">Transmembrane</keyword>
<feature type="transmembrane region" description="Helical" evidence="18">
    <location>
        <begin position="59"/>
        <end position="79"/>
    </location>
</feature>
<dbReference type="PANTHER" id="PTHR46552:SF1">
    <property type="entry name" value="NADH-UBIQUINONE OXIDOREDUCTASE CHAIN 2"/>
    <property type="match status" value="1"/>
</dbReference>
<feature type="transmembrane region" description="Helical" evidence="18">
    <location>
        <begin position="120"/>
        <end position="139"/>
    </location>
</feature>
<dbReference type="RefSeq" id="YP_009113897.1">
    <property type="nucleotide sequence ID" value="NC_026043.1"/>
</dbReference>
<keyword evidence="15 18" id="KW-0472">Membrane</keyword>
<feature type="transmembrane region" description="Helical" evidence="18">
    <location>
        <begin position="85"/>
        <end position="108"/>
    </location>
</feature>
<evidence type="ECO:0000256" key="11">
    <source>
        <dbReference type="ARBA" id="ARBA00022989"/>
    </source>
</evidence>
<feature type="transmembrane region" description="Helical" evidence="18">
    <location>
        <begin position="184"/>
        <end position="208"/>
    </location>
</feature>
<geneLocation type="mitochondrion" evidence="20"/>
<dbReference type="PANTHER" id="PTHR46552">
    <property type="entry name" value="NADH-UBIQUINONE OXIDOREDUCTASE CHAIN 2"/>
    <property type="match status" value="1"/>
</dbReference>
<dbReference type="GeneID" id="22832482"/>
<dbReference type="Pfam" id="PF00361">
    <property type="entry name" value="Proton_antipo_M"/>
    <property type="match status" value="1"/>
</dbReference>
<dbReference type="AlphaFoldDB" id="A0A0A6ZAG9"/>
<evidence type="ECO:0000256" key="10">
    <source>
        <dbReference type="ARBA" id="ARBA00022982"/>
    </source>
</evidence>
<dbReference type="InterPro" id="IPR050175">
    <property type="entry name" value="Complex_I_Subunit_2"/>
</dbReference>
<dbReference type="InterPro" id="IPR001750">
    <property type="entry name" value="ND/Mrp_TM"/>
</dbReference>
<feature type="transmembrane region" description="Helical" evidence="18">
    <location>
        <begin position="145"/>
        <end position="163"/>
    </location>
</feature>
<evidence type="ECO:0000256" key="8">
    <source>
        <dbReference type="ARBA" id="ARBA00022792"/>
    </source>
</evidence>
<evidence type="ECO:0000256" key="17">
    <source>
        <dbReference type="ARBA" id="ARBA00049551"/>
    </source>
</evidence>
<gene>
    <name evidence="20" type="primary">ND2</name>
</gene>
<dbReference type="EC" id="7.1.1.2" evidence="3"/>
<dbReference type="GO" id="GO:0005743">
    <property type="term" value="C:mitochondrial inner membrane"/>
    <property type="evidence" value="ECO:0007669"/>
    <property type="project" value="UniProtKB-SubCell"/>
</dbReference>
<keyword evidence="8" id="KW-0999">Mitochondrion inner membrane</keyword>
<keyword evidence="5" id="KW-0813">Transport</keyword>
<feature type="transmembrane region" description="Helical" evidence="18">
    <location>
        <begin position="245"/>
        <end position="269"/>
    </location>
</feature>
<feature type="transmembrane region" description="Helical" evidence="18">
    <location>
        <begin position="220"/>
        <end position="238"/>
    </location>
</feature>
<comment type="subcellular location">
    <subcellularLocation>
        <location evidence="1">Mitochondrion inner membrane</location>
        <topology evidence="1">Multi-pass membrane protein</topology>
    </subcellularLocation>
</comment>
<keyword evidence="6" id="KW-0679">Respiratory chain</keyword>
<evidence type="ECO:0000256" key="15">
    <source>
        <dbReference type="ARBA" id="ARBA00023136"/>
    </source>
</evidence>
<dbReference type="GO" id="GO:0006120">
    <property type="term" value="P:mitochondrial electron transport, NADH to ubiquinone"/>
    <property type="evidence" value="ECO:0007669"/>
    <property type="project" value="TreeGrafter"/>
</dbReference>
<evidence type="ECO:0000259" key="19">
    <source>
        <dbReference type="Pfam" id="PF00361"/>
    </source>
</evidence>
<evidence type="ECO:0000256" key="7">
    <source>
        <dbReference type="ARBA" id="ARBA00022692"/>
    </source>
</evidence>
<accession>A0A0A6ZAG9</accession>
<evidence type="ECO:0000313" key="20">
    <source>
        <dbReference type="EMBL" id="AGC52862.1"/>
    </source>
</evidence>
<comment type="similarity">
    <text evidence="2">Belongs to the complex I subunit 2 family.</text>
</comment>
<keyword evidence="12" id="KW-0520">NAD</keyword>
<evidence type="ECO:0000256" key="6">
    <source>
        <dbReference type="ARBA" id="ARBA00022660"/>
    </source>
</evidence>
<protein>
    <recommendedName>
        <fullName evidence="4">NADH-ubiquinone oxidoreductase chain 2</fullName>
        <ecNumber evidence="3">7.1.1.2</ecNumber>
    </recommendedName>
    <alternativeName>
        <fullName evidence="16">NADH dehydrogenase subunit 2</fullName>
    </alternativeName>
</protein>
<evidence type="ECO:0000256" key="13">
    <source>
        <dbReference type="ARBA" id="ARBA00023075"/>
    </source>
</evidence>
<evidence type="ECO:0000256" key="2">
    <source>
        <dbReference type="ARBA" id="ARBA00007012"/>
    </source>
</evidence>
<evidence type="ECO:0000256" key="5">
    <source>
        <dbReference type="ARBA" id="ARBA00022448"/>
    </source>
</evidence>
<dbReference type="CTD" id="4536"/>
<feature type="domain" description="NADH:quinone oxidoreductase/Mrp antiporter transmembrane" evidence="19">
    <location>
        <begin position="24"/>
        <end position="204"/>
    </location>
</feature>
<reference evidence="20" key="1">
    <citation type="submission" date="2012-11" db="EMBL/GenBank/DDBJ databases">
        <title>Mitochondrial Genome Evolution in Pupillid Land Snails.</title>
        <authorList>
            <person name="Marquardt J.D."/>
            <person name="Adema C.M."/>
            <person name="Nekola J.C."/>
            <person name="Bergthorsson U."/>
        </authorList>
    </citation>
    <scope>NUCLEOTIDE SEQUENCE</scope>
</reference>
<comment type="catalytic activity">
    <reaction evidence="17">
        <text>a ubiquinone + NADH + 5 H(+)(in) = a ubiquinol + NAD(+) + 4 H(+)(out)</text>
        <dbReference type="Rhea" id="RHEA:29091"/>
        <dbReference type="Rhea" id="RHEA-COMP:9565"/>
        <dbReference type="Rhea" id="RHEA-COMP:9566"/>
        <dbReference type="ChEBI" id="CHEBI:15378"/>
        <dbReference type="ChEBI" id="CHEBI:16389"/>
        <dbReference type="ChEBI" id="CHEBI:17976"/>
        <dbReference type="ChEBI" id="CHEBI:57540"/>
        <dbReference type="ChEBI" id="CHEBI:57945"/>
        <dbReference type="EC" id="7.1.1.2"/>
    </reaction>
</comment>
<evidence type="ECO:0000256" key="12">
    <source>
        <dbReference type="ARBA" id="ARBA00023027"/>
    </source>
</evidence>
<evidence type="ECO:0000256" key="1">
    <source>
        <dbReference type="ARBA" id="ARBA00004448"/>
    </source>
</evidence>
<name>A0A0A6ZAG9_9EUPU</name>
<evidence type="ECO:0000256" key="14">
    <source>
        <dbReference type="ARBA" id="ARBA00023128"/>
    </source>
</evidence>
<keyword evidence="14 20" id="KW-0496">Mitochondrion</keyword>
<sequence length="310" mass="34408">MMSWYGVLFSVIVFLGPLISLSTSNWLLVWGGMELSLISLLPILNLAKSSIPVESAMKYFLVQASASAVILITGLNIYMLEGSEYLILILFILGLILKLGVVPLHFWVIPVVKGLKYIHMAFLLGPLKIVPLMLLMTNMNLDSSIFLFLLVSSIGTVLLGALLGNNMSSIRMMLGASSISHSGWFLMGGLVGFMWIYFSIYMISLYVVLYYLKVYPSDNYLVSIFLFSLSGLPPFLMFPAKMMVLYSLLSMGLSPIVFSFFIISAIVSLNFYMKFSFSFVLSSSENQKNFGAGVMPGLLLMMGGFILFFI</sequence>
<dbReference type="GO" id="GO:0008137">
    <property type="term" value="F:NADH dehydrogenase (ubiquinone) activity"/>
    <property type="evidence" value="ECO:0007669"/>
    <property type="project" value="UniProtKB-EC"/>
</dbReference>
<keyword evidence="11 18" id="KW-1133">Transmembrane helix</keyword>
<evidence type="ECO:0000256" key="9">
    <source>
        <dbReference type="ARBA" id="ARBA00022967"/>
    </source>
</evidence>
<proteinExistence type="inferred from homology"/>
<evidence type="ECO:0000256" key="4">
    <source>
        <dbReference type="ARBA" id="ARBA00021008"/>
    </source>
</evidence>
<organism evidence="20">
    <name type="scientific">Gastrocopta cristata</name>
    <dbReference type="NCBI Taxonomy" id="1128339"/>
    <lineage>
        <taxon>Eukaryota</taxon>
        <taxon>Metazoa</taxon>
        <taxon>Spiralia</taxon>
        <taxon>Lophotrochozoa</taxon>
        <taxon>Mollusca</taxon>
        <taxon>Gastropoda</taxon>
        <taxon>Heterobranchia</taxon>
        <taxon>Euthyneura</taxon>
        <taxon>Panpulmonata</taxon>
        <taxon>Eupulmonata</taxon>
        <taxon>Stylommatophora</taxon>
        <taxon>Orthurethra</taxon>
        <taxon>Pupillidae</taxon>
        <taxon>Gastrocopta</taxon>
    </lineage>
</organism>
<evidence type="ECO:0000256" key="16">
    <source>
        <dbReference type="ARBA" id="ARBA00031028"/>
    </source>
</evidence>
<keyword evidence="13" id="KW-0830">Ubiquinone</keyword>
<evidence type="ECO:0000256" key="3">
    <source>
        <dbReference type="ARBA" id="ARBA00012944"/>
    </source>
</evidence>